<dbReference type="EMBL" id="CP029426">
    <property type="protein sequence ID" value="AWM00230.1"/>
    <property type="molecule type" value="Genomic_DNA"/>
</dbReference>
<organism evidence="2 3">
    <name type="scientific">Bradyrhizobium amphicarpaeae</name>
    <dbReference type="NCBI Taxonomy" id="1404768"/>
    <lineage>
        <taxon>Bacteria</taxon>
        <taxon>Pseudomonadati</taxon>
        <taxon>Pseudomonadota</taxon>
        <taxon>Alphaproteobacteria</taxon>
        <taxon>Hyphomicrobiales</taxon>
        <taxon>Nitrobacteraceae</taxon>
        <taxon>Bradyrhizobium</taxon>
    </lineage>
</organism>
<evidence type="ECO:0000313" key="3">
    <source>
        <dbReference type="Proteomes" id="UP000215884"/>
    </source>
</evidence>
<feature type="compositionally biased region" description="Low complexity" evidence="1">
    <location>
        <begin position="54"/>
        <end position="77"/>
    </location>
</feature>
<dbReference type="AlphaFoldDB" id="A0A2U8PR37"/>
<keyword evidence="3" id="KW-1185">Reference proteome</keyword>
<evidence type="ECO:0000313" key="2">
    <source>
        <dbReference type="EMBL" id="AWM00230.1"/>
    </source>
</evidence>
<name>A0A2U8PR37_9BRAD</name>
<reference evidence="2 3" key="1">
    <citation type="journal article" date="2017" name="Syst. Appl. Microbiol.">
        <title>Soybeans inoculated with root zone soils of Canadian native legumes harbour diverse and novel Bradyrhizobium spp. that possess agricultural potential.</title>
        <authorList>
            <person name="Bromfield E.S.P."/>
            <person name="Cloutier S."/>
            <person name="Tambong J.T."/>
            <person name="Tran Thi T.V."/>
        </authorList>
    </citation>
    <scope>NUCLEOTIDE SEQUENCE [LARGE SCALE GENOMIC DNA]</scope>
    <source>
        <strain evidence="2 3">39S1MB</strain>
    </source>
</reference>
<dbReference type="Proteomes" id="UP000215884">
    <property type="component" value="Chromosome"/>
</dbReference>
<feature type="compositionally biased region" description="Polar residues" evidence="1">
    <location>
        <begin position="30"/>
        <end position="49"/>
    </location>
</feature>
<feature type="region of interest" description="Disordered" evidence="1">
    <location>
        <begin position="27"/>
        <end position="77"/>
    </location>
</feature>
<proteinExistence type="predicted"/>
<protein>
    <submittedName>
        <fullName evidence="2">Uncharacterized protein</fullName>
    </submittedName>
</protein>
<gene>
    <name evidence="2" type="ORF">CIT40_09450</name>
</gene>
<sequence length="77" mass="8364">MSFHSVMAGLDPAIHVLLAARRTWMPGTSPGMTTSNVANRRTPWTSNTPPVRWSSSSASASSCRPMSSRSRISIMSR</sequence>
<reference evidence="2 3" key="2">
    <citation type="journal article" date="2019" name="Int. J. Syst. Evol. Microbiol.">
        <title>Description and complete genome sequence of Bradyrhizobium amphicarpaeae sp. nov., harbouring photosystem and nitrogen-fixation genes.</title>
        <authorList>
            <person name="Bromfield E.S.P."/>
            <person name="Cloutier S."/>
            <person name="Nguyen H.D.T."/>
        </authorList>
    </citation>
    <scope>NUCLEOTIDE SEQUENCE [LARGE SCALE GENOMIC DNA]</scope>
    <source>
        <strain evidence="2 3">39S1MB</strain>
    </source>
</reference>
<evidence type="ECO:0000256" key="1">
    <source>
        <dbReference type="SAM" id="MobiDB-lite"/>
    </source>
</evidence>
<accession>A0A2U8PR37</accession>